<feature type="transmembrane region" description="Helical" evidence="6">
    <location>
        <begin position="253"/>
        <end position="272"/>
    </location>
</feature>
<keyword evidence="4 6" id="KW-1133">Transmembrane helix</keyword>
<keyword evidence="5 6" id="KW-0472">Membrane</keyword>
<evidence type="ECO:0000313" key="8">
    <source>
        <dbReference type="Proteomes" id="UP000184088"/>
    </source>
</evidence>
<evidence type="ECO:0000256" key="3">
    <source>
        <dbReference type="ARBA" id="ARBA00022692"/>
    </source>
</evidence>
<gene>
    <name evidence="7" type="ORF">SAMN02746089_01967</name>
</gene>
<keyword evidence="2" id="KW-1003">Cell membrane</keyword>
<dbReference type="AlphaFoldDB" id="A0A1M5BVU7"/>
<evidence type="ECO:0000256" key="4">
    <source>
        <dbReference type="ARBA" id="ARBA00022989"/>
    </source>
</evidence>
<organism evidence="7 8">
    <name type="scientific">Caldanaerobius fijiensis DSM 17918</name>
    <dbReference type="NCBI Taxonomy" id="1121256"/>
    <lineage>
        <taxon>Bacteria</taxon>
        <taxon>Bacillati</taxon>
        <taxon>Bacillota</taxon>
        <taxon>Clostridia</taxon>
        <taxon>Thermoanaerobacterales</taxon>
        <taxon>Thermoanaerobacteraceae</taxon>
        <taxon>Caldanaerobius</taxon>
    </lineage>
</organism>
<dbReference type="STRING" id="1121256.SAMN02746089_01967"/>
<feature type="transmembrane region" description="Helical" evidence="6">
    <location>
        <begin position="125"/>
        <end position="146"/>
    </location>
</feature>
<dbReference type="GO" id="GO:0006824">
    <property type="term" value="P:cobalt ion transport"/>
    <property type="evidence" value="ECO:0007669"/>
    <property type="project" value="InterPro"/>
</dbReference>
<dbReference type="PANTHER" id="PTHR34857:SF2">
    <property type="entry name" value="SLL0384 PROTEIN"/>
    <property type="match status" value="1"/>
</dbReference>
<comment type="subcellular location">
    <subcellularLocation>
        <location evidence="1">Cell membrane</location>
        <topology evidence="1">Multi-pass membrane protein</topology>
    </subcellularLocation>
</comment>
<sequence>MGNFVEKTINDIHLIFEDLYYTDLSASKKGIMQAFDPRVKLISALILVVFANLCKNFYGLGMFFLYTLVLAALSRINYMKYILRVSTVSILFGGIVLIPSLFNVVSGGRPFLHLGKWLYITDEGVIRAIFFMMRSFISLSFIYLITVTTRWLDLMKALRSVGIPDVFASVLEMTNRYIFLFLELASNMFLARKSRSIKNIDGKEGRRFVASSIGYLLIRSGDLSNDVYDAMVARGYHGEIKTISHFKLKKWDYLWLVFNAVFVAIAAVEGGIF</sequence>
<dbReference type="OrthoDB" id="9815246at2"/>
<dbReference type="RefSeq" id="WP_073344721.1">
    <property type="nucleotide sequence ID" value="NZ_FQVH01000024.1"/>
</dbReference>
<proteinExistence type="predicted"/>
<dbReference type="GO" id="GO:0043190">
    <property type="term" value="C:ATP-binding cassette (ABC) transporter complex"/>
    <property type="evidence" value="ECO:0007669"/>
    <property type="project" value="InterPro"/>
</dbReference>
<accession>A0A1M5BVU7</accession>
<dbReference type="NCBIfam" id="TIGR02454">
    <property type="entry name" value="ECF_T_CbiQ"/>
    <property type="match status" value="1"/>
</dbReference>
<dbReference type="InterPro" id="IPR051611">
    <property type="entry name" value="ECF_transporter_component"/>
</dbReference>
<feature type="transmembrane region" description="Helical" evidence="6">
    <location>
        <begin position="81"/>
        <end position="105"/>
    </location>
</feature>
<keyword evidence="3 6" id="KW-0812">Transmembrane</keyword>
<evidence type="ECO:0000256" key="6">
    <source>
        <dbReference type="SAM" id="Phobius"/>
    </source>
</evidence>
<evidence type="ECO:0000256" key="1">
    <source>
        <dbReference type="ARBA" id="ARBA00004651"/>
    </source>
</evidence>
<evidence type="ECO:0000313" key="7">
    <source>
        <dbReference type="EMBL" id="SHF46638.1"/>
    </source>
</evidence>
<name>A0A1M5BVU7_9THEO</name>
<dbReference type="InterPro" id="IPR003339">
    <property type="entry name" value="ABC/ECF_trnsptr_transmembrane"/>
</dbReference>
<evidence type="ECO:0000256" key="5">
    <source>
        <dbReference type="ARBA" id="ARBA00023136"/>
    </source>
</evidence>
<evidence type="ECO:0000256" key="2">
    <source>
        <dbReference type="ARBA" id="ARBA00022475"/>
    </source>
</evidence>
<dbReference type="CDD" id="cd16914">
    <property type="entry name" value="EcfT"/>
    <property type="match status" value="1"/>
</dbReference>
<feature type="transmembrane region" description="Helical" evidence="6">
    <location>
        <begin position="41"/>
        <end position="69"/>
    </location>
</feature>
<dbReference type="EMBL" id="FQVH01000024">
    <property type="protein sequence ID" value="SHF46638.1"/>
    <property type="molecule type" value="Genomic_DNA"/>
</dbReference>
<dbReference type="Pfam" id="PF02361">
    <property type="entry name" value="CbiQ"/>
    <property type="match status" value="1"/>
</dbReference>
<dbReference type="Proteomes" id="UP000184088">
    <property type="component" value="Unassembled WGS sequence"/>
</dbReference>
<reference evidence="7 8" key="1">
    <citation type="submission" date="2016-11" db="EMBL/GenBank/DDBJ databases">
        <authorList>
            <person name="Jaros S."/>
            <person name="Januszkiewicz K."/>
            <person name="Wedrychowicz H."/>
        </authorList>
    </citation>
    <scope>NUCLEOTIDE SEQUENCE [LARGE SCALE GENOMIC DNA]</scope>
    <source>
        <strain evidence="7 8">DSM 17918</strain>
    </source>
</reference>
<keyword evidence="8" id="KW-1185">Reference proteome</keyword>
<protein>
    <submittedName>
        <fullName evidence="7">Cobalt/nickel transport system permease protein</fullName>
    </submittedName>
</protein>
<dbReference type="InterPro" id="IPR012809">
    <property type="entry name" value="ECF_CbiQ"/>
</dbReference>
<dbReference type="PANTHER" id="PTHR34857">
    <property type="entry name" value="SLL0384 PROTEIN"/>
    <property type="match status" value="1"/>
</dbReference>